<keyword evidence="1" id="KW-0663">Pyridoxal phosphate</keyword>
<dbReference type="InterPro" id="IPR015424">
    <property type="entry name" value="PyrdxlP-dep_Trfase"/>
</dbReference>
<dbReference type="PANTHER" id="PTHR30244:SF36">
    <property type="entry name" value="3-OXO-GLUCOSE-6-PHOSPHATE:GLUTAMATE AMINOTRANSFERASE"/>
    <property type="match status" value="1"/>
</dbReference>
<organism evidence="2 3">
    <name type="scientific">Mucilaginibacter galii</name>
    <dbReference type="NCBI Taxonomy" id="2005073"/>
    <lineage>
        <taxon>Bacteria</taxon>
        <taxon>Pseudomonadati</taxon>
        <taxon>Bacteroidota</taxon>
        <taxon>Sphingobacteriia</taxon>
        <taxon>Sphingobacteriales</taxon>
        <taxon>Sphingobacteriaceae</taxon>
        <taxon>Mucilaginibacter</taxon>
    </lineage>
</organism>
<gene>
    <name evidence="2" type="ORF">GCM10011425_09360</name>
</gene>
<dbReference type="InterPro" id="IPR000653">
    <property type="entry name" value="DegT/StrS_aminotransferase"/>
</dbReference>
<dbReference type="RefSeq" id="WP_262890590.1">
    <property type="nucleotide sequence ID" value="NZ_BMDO01000001.1"/>
</dbReference>
<reference evidence="2" key="1">
    <citation type="journal article" date="2014" name="Int. J. Syst. Evol. Microbiol.">
        <title>Complete genome sequence of Corynebacterium casei LMG S-19264T (=DSM 44701T), isolated from a smear-ripened cheese.</title>
        <authorList>
            <consortium name="US DOE Joint Genome Institute (JGI-PGF)"/>
            <person name="Walter F."/>
            <person name="Albersmeier A."/>
            <person name="Kalinowski J."/>
            <person name="Ruckert C."/>
        </authorList>
    </citation>
    <scope>NUCLEOTIDE SEQUENCE</scope>
    <source>
        <strain evidence="2">CCM 8711</strain>
    </source>
</reference>
<dbReference type="InterPro" id="IPR015421">
    <property type="entry name" value="PyrdxlP-dep_Trfase_major"/>
</dbReference>
<evidence type="ECO:0008006" key="4">
    <source>
        <dbReference type="Google" id="ProtNLM"/>
    </source>
</evidence>
<dbReference type="Gene3D" id="3.40.640.10">
    <property type="entry name" value="Type I PLP-dependent aspartate aminotransferase-like (Major domain)"/>
    <property type="match status" value="1"/>
</dbReference>
<name>A0A917J9F3_9SPHI</name>
<dbReference type="GO" id="GO:0000271">
    <property type="term" value="P:polysaccharide biosynthetic process"/>
    <property type="evidence" value="ECO:0007669"/>
    <property type="project" value="TreeGrafter"/>
</dbReference>
<keyword evidence="3" id="KW-1185">Reference proteome</keyword>
<dbReference type="GO" id="GO:0008483">
    <property type="term" value="F:transaminase activity"/>
    <property type="evidence" value="ECO:0007669"/>
    <property type="project" value="TreeGrafter"/>
</dbReference>
<proteinExistence type="predicted"/>
<dbReference type="EMBL" id="BMDO01000001">
    <property type="protein sequence ID" value="GGI49724.1"/>
    <property type="molecule type" value="Genomic_DNA"/>
</dbReference>
<sequence length="152" mass="17698">MRNYGSDKKYYNERIGTNSRLDELQAAFLSVKLQALDQINAHKRQLAALYIQNLKEDYILPVVQQGYEDVYHIFNIRHPKRDKLKAYLLEHGIGTEIHYPVPPHRQKAMQPIITGQTFPIAEEIHQTTLSLPCSYWHTPQQIEQVIATLNAF</sequence>
<reference evidence="2" key="2">
    <citation type="submission" date="2020-09" db="EMBL/GenBank/DDBJ databases">
        <authorList>
            <person name="Sun Q."/>
            <person name="Sedlacek I."/>
        </authorList>
    </citation>
    <scope>NUCLEOTIDE SEQUENCE</scope>
    <source>
        <strain evidence="2">CCM 8711</strain>
    </source>
</reference>
<dbReference type="PANTHER" id="PTHR30244">
    <property type="entry name" value="TRANSAMINASE"/>
    <property type="match status" value="1"/>
</dbReference>
<evidence type="ECO:0000313" key="3">
    <source>
        <dbReference type="Proteomes" id="UP000662074"/>
    </source>
</evidence>
<protein>
    <recommendedName>
        <fullName evidence="4">DegT/DnrJ/EryC1/StrS aminotransferase family protein</fullName>
    </recommendedName>
</protein>
<accession>A0A917J9F3</accession>
<dbReference type="AlphaFoldDB" id="A0A917J9F3"/>
<comment type="caution">
    <text evidence="2">The sequence shown here is derived from an EMBL/GenBank/DDBJ whole genome shotgun (WGS) entry which is preliminary data.</text>
</comment>
<evidence type="ECO:0000313" key="2">
    <source>
        <dbReference type="EMBL" id="GGI49724.1"/>
    </source>
</evidence>
<dbReference type="Proteomes" id="UP000662074">
    <property type="component" value="Unassembled WGS sequence"/>
</dbReference>
<dbReference type="GO" id="GO:0030170">
    <property type="term" value="F:pyridoxal phosphate binding"/>
    <property type="evidence" value="ECO:0007669"/>
    <property type="project" value="TreeGrafter"/>
</dbReference>
<dbReference type="Pfam" id="PF01041">
    <property type="entry name" value="DegT_DnrJ_EryC1"/>
    <property type="match status" value="1"/>
</dbReference>
<evidence type="ECO:0000256" key="1">
    <source>
        <dbReference type="ARBA" id="ARBA00022898"/>
    </source>
</evidence>
<dbReference type="SUPFAM" id="SSF53383">
    <property type="entry name" value="PLP-dependent transferases"/>
    <property type="match status" value="1"/>
</dbReference>